<dbReference type="AlphaFoldDB" id="A0A9N9EX92"/>
<keyword evidence="2" id="KW-1185">Reference proteome</keyword>
<reference evidence="1" key="1">
    <citation type="submission" date="2021-06" db="EMBL/GenBank/DDBJ databases">
        <authorList>
            <person name="Kallberg Y."/>
            <person name="Tangrot J."/>
            <person name="Rosling A."/>
        </authorList>
    </citation>
    <scope>NUCLEOTIDE SEQUENCE</scope>
    <source>
        <strain evidence="1">CL551</strain>
    </source>
</reference>
<gene>
    <name evidence="1" type="ORF">AMORRO_LOCUS3087</name>
</gene>
<protein>
    <submittedName>
        <fullName evidence="1">5020_t:CDS:1</fullName>
    </submittedName>
</protein>
<name>A0A9N9EX92_9GLOM</name>
<organism evidence="1 2">
    <name type="scientific">Acaulospora morrowiae</name>
    <dbReference type="NCBI Taxonomy" id="94023"/>
    <lineage>
        <taxon>Eukaryota</taxon>
        <taxon>Fungi</taxon>
        <taxon>Fungi incertae sedis</taxon>
        <taxon>Mucoromycota</taxon>
        <taxon>Glomeromycotina</taxon>
        <taxon>Glomeromycetes</taxon>
        <taxon>Diversisporales</taxon>
        <taxon>Acaulosporaceae</taxon>
        <taxon>Acaulospora</taxon>
    </lineage>
</organism>
<sequence>MGASGEGTFLQNGAQLNANGRLGADACKAAKSILLNACEHTTGNWIKSQWENARKGSVTRKCSMKGSFDRYEDAPPTKGHNRQ</sequence>
<accession>A0A9N9EX92</accession>
<evidence type="ECO:0000313" key="1">
    <source>
        <dbReference type="EMBL" id="CAG8497513.1"/>
    </source>
</evidence>
<evidence type="ECO:0000313" key="2">
    <source>
        <dbReference type="Proteomes" id="UP000789342"/>
    </source>
</evidence>
<dbReference type="EMBL" id="CAJVPV010001441">
    <property type="protein sequence ID" value="CAG8497513.1"/>
    <property type="molecule type" value="Genomic_DNA"/>
</dbReference>
<comment type="caution">
    <text evidence="1">The sequence shown here is derived from an EMBL/GenBank/DDBJ whole genome shotgun (WGS) entry which is preliminary data.</text>
</comment>
<proteinExistence type="predicted"/>
<dbReference type="Proteomes" id="UP000789342">
    <property type="component" value="Unassembled WGS sequence"/>
</dbReference>